<comment type="similarity">
    <text evidence="1 4">Belongs to the D-isomer specific 2-hydroxyacid dehydrogenase family.</text>
</comment>
<evidence type="ECO:0000313" key="7">
    <source>
        <dbReference type="EMBL" id="SHF03258.1"/>
    </source>
</evidence>
<dbReference type="STRING" id="1121025.SAMN02745249_01661"/>
<proteinExistence type="inferred from homology"/>
<keyword evidence="8" id="KW-1185">Reference proteome</keyword>
<dbReference type="SUPFAM" id="SSF52283">
    <property type="entry name" value="Formate/glycerate dehydrogenase catalytic domain-like"/>
    <property type="match status" value="1"/>
</dbReference>
<keyword evidence="3" id="KW-0520">NAD</keyword>
<dbReference type="RefSeq" id="WP_073298392.1">
    <property type="nucleotide sequence ID" value="NZ_FQUF01000027.1"/>
</dbReference>
<keyword evidence="2 4" id="KW-0560">Oxidoreductase</keyword>
<dbReference type="PROSITE" id="PS00670">
    <property type="entry name" value="D_2_HYDROXYACID_DH_2"/>
    <property type="match status" value="1"/>
</dbReference>
<dbReference type="Pfam" id="PF00389">
    <property type="entry name" value="2-Hacid_dh"/>
    <property type="match status" value="1"/>
</dbReference>
<gene>
    <name evidence="7" type="ORF">SAMN02745249_01661</name>
</gene>
<dbReference type="Proteomes" id="UP000184128">
    <property type="component" value="Unassembled WGS sequence"/>
</dbReference>
<evidence type="ECO:0000256" key="2">
    <source>
        <dbReference type="ARBA" id="ARBA00023002"/>
    </source>
</evidence>
<protein>
    <submittedName>
        <fullName evidence="7">D-3-phosphoglycerate dehydrogenase</fullName>
    </submittedName>
</protein>
<feature type="domain" description="D-isomer specific 2-hydroxyacid dehydrogenase catalytic" evidence="5">
    <location>
        <begin position="7"/>
        <end position="315"/>
    </location>
</feature>
<evidence type="ECO:0000259" key="5">
    <source>
        <dbReference type="Pfam" id="PF00389"/>
    </source>
</evidence>
<evidence type="ECO:0000256" key="4">
    <source>
        <dbReference type="RuleBase" id="RU003719"/>
    </source>
</evidence>
<dbReference type="InterPro" id="IPR050857">
    <property type="entry name" value="D-2-hydroxyacid_DH"/>
</dbReference>
<dbReference type="Gene3D" id="3.40.50.720">
    <property type="entry name" value="NAD(P)-binding Rossmann-like Domain"/>
    <property type="match status" value="2"/>
</dbReference>
<dbReference type="GO" id="GO:0051287">
    <property type="term" value="F:NAD binding"/>
    <property type="evidence" value="ECO:0007669"/>
    <property type="project" value="InterPro"/>
</dbReference>
<dbReference type="PANTHER" id="PTHR42789">
    <property type="entry name" value="D-ISOMER SPECIFIC 2-HYDROXYACID DEHYDROGENASE FAMILY PROTEIN (AFU_ORTHOLOGUE AFUA_6G10090)"/>
    <property type="match status" value="1"/>
</dbReference>
<dbReference type="AlphaFoldDB" id="A0A1M4YCC2"/>
<reference evidence="8" key="1">
    <citation type="submission" date="2016-11" db="EMBL/GenBank/DDBJ databases">
        <authorList>
            <person name="Varghese N."/>
            <person name="Submissions S."/>
        </authorList>
    </citation>
    <scope>NUCLEOTIDE SEQUENCE [LARGE SCALE GENOMIC DNA]</scope>
    <source>
        <strain evidence="8">DSM 15692</strain>
    </source>
</reference>
<dbReference type="PROSITE" id="PS00671">
    <property type="entry name" value="D_2_HYDROXYACID_DH_3"/>
    <property type="match status" value="1"/>
</dbReference>
<dbReference type="InterPro" id="IPR006139">
    <property type="entry name" value="D-isomer_2_OHA_DH_cat_dom"/>
</dbReference>
<dbReference type="PANTHER" id="PTHR42789:SF1">
    <property type="entry name" value="D-ISOMER SPECIFIC 2-HYDROXYACID DEHYDROGENASE FAMILY PROTEIN (AFU_ORTHOLOGUE AFUA_6G10090)"/>
    <property type="match status" value="1"/>
</dbReference>
<dbReference type="Pfam" id="PF02826">
    <property type="entry name" value="2-Hacid_dh_C"/>
    <property type="match status" value="1"/>
</dbReference>
<accession>A0A1M4YCC2</accession>
<feature type="domain" description="D-isomer specific 2-hydroxyacid dehydrogenase NAD-binding" evidence="6">
    <location>
        <begin position="108"/>
        <end position="283"/>
    </location>
</feature>
<evidence type="ECO:0000259" key="6">
    <source>
        <dbReference type="Pfam" id="PF02826"/>
    </source>
</evidence>
<evidence type="ECO:0000313" key="8">
    <source>
        <dbReference type="Proteomes" id="UP000184128"/>
    </source>
</evidence>
<name>A0A1M4YCC2_9LACT</name>
<dbReference type="FunFam" id="3.40.50.720:FF:000203">
    <property type="entry name" value="D-3-phosphoglycerate dehydrogenase (SerA)"/>
    <property type="match status" value="1"/>
</dbReference>
<dbReference type="InterPro" id="IPR036291">
    <property type="entry name" value="NAD(P)-bd_dom_sf"/>
</dbReference>
<dbReference type="InterPro" id="IPR029753">
    <property type="entry name" value="D-isomer_DH_CS"/>
</dbReference>
<evidence type="ECO:0000256" key="3">
    <source>
        <dbReference type="ARBA" id="ARBA00023027"/>
    </source>
</evidence>
<dbReference type="InterPro" id="IPR006140">
    <property type="entry name" value="D-isomer_DH_NAD-bd"/>
</dbReference>
<dbReference type="CDD" id="cd12173">
    <property type="entry name" value="PGDH_4"/>
    <property type="match status" value="1"/>
</dbReference>
<dbReference type="GO" id="GO:0016616">
    <property type="term" value="F:oxidoreductase activity, acting on the CH-OH group of donors, NAD or NADP as acceptor"/>
    <property type="evidence" value="ECO:0007669"/>
    <property type="project" value="InterPro"/>
</dbReference>
<organism evidence="7 8">
    <name type="scientific">Atopostipes suicloacalis DSM 15692</name>
    <dbReference type="NCBI Taxonomy" id="1121025"/>
    <lineage>
        <taxon>Bacteria</taxon>
        <taxon>Bacillati</taxon>
        <taxon>Bacillota</taxon>
        <taxon>Bacilli</taxon>
        <taxon>Lactobacillales</taxon>
        <taxon>Carnobacteriaceae</taxon>
        <taxon>Atopostipes</taxon>
    </lineage>
</organism>
<dbReference type="OrthoDB" id="9805416at2"/>
<evidence type="ECO:0000256" key="1">
    <source>
        <dbReference type="ARBA" id="ARBA00005854"/>
    </source>
</evidence>
<dbReference type="EMBL" id="FQUF01000027">
    <property type="protein sequence ID" value="SHF03258.1"/>
    <property type="molecule type" value="Genomic_DNA"/>
</dbReference>
<dbReference type="SUPFAM" id="SSF51735">
    <property type="entry name" value="NAD(P)-binding Rossmann-fold domains"/>
    <property type="match status" value="1"/>
</dbReference>
<sequence length="317" mass="35500">MAYEVVIPQDITELGKKFLRDKGYKIRVGNGNMDTEYLKRLIINADAILARTGFYPREVLASAKNLKVIGRHGVGYDNLDLEYCKENNITITYTPSALSNAVAERTIGFIMALGQQLVFIDAETRTGNWEVRNTHRGNEAKNKVLGLIGLGRIGSLVAKKAYFGLDMKVVAYDKYASKKAFPKYINRLYSAEEVFEKADFVSLHVPSTSETNGIVNKRTLEIMKPSAYIINCSRGELIDEVDLIKAIQNKRIRGAALDVFNEEPLPDHHPFFELDNVLLTPHNSALTNETMDIIGLHAAQGIDDVLSNRKPTWPVKL</sequence>